<dbReference type="AlphaFoldDB" id="A0A0A8K552"/>
<accession>A0A0A8K552</accession>
<dbReference type="HOGENOM" id="CLU_3292263_0_0_5"/>
<proteinExistence type="predicted"/>
<protein>
    <submittedName>
        <fullName evidence="1">Uncharacterized protein</fullName>
    </submittedName>
</protein>
<dbReference type="EMBL" id="AP014648">
    <property type="protein sequence ID" value="BAQ17144.1"/>
    <property type="molecule type" value="Genomic_DNA"/>
</dbReference>
<sequence>MRWRPNVPSLFYVRKMFSHPVANLRGGPGKAAGKALRGFP</sequence>
<organism evidence="1 2">
    <name type="scientific">Methyloceanibacter caenitepidi</name>
    <dbReference type="NCBI Taxonomy" id="1384459"/>
    <lineage>
        <taxon>Bacteria</taxon>
        <taxon>Pseudomonadati</taxon>
        <taxon>Pseudomonadota</taxon>
        <taxon>Alphaproteobacteria</taxon>
        <taxon>Hyphomicrobiales</taxon>
        <taxon>Hyphomicrobiaceae</taxon>
        <taxon>Methyloceanibacter</taxon>
    </lineage>
</organism>
<keyword evidence="2" id="KW-1185">Reference proteome</keyword>
<reference evidence="1 2" key="1">
    <citation type="submission" date="2014-09" db="EMBL/GenBank/DDBJ databases">
        <title>Genome sequencing of Methyloceanibacter caenitepidi Gela4.</title>
        <authorList>
            <person name="Takeuchi M."/>
            <person name="Susumu S."/>
            <person name="Kamagata Y."/>
            <person name="Oshima K."/>
            <person name="Hattori M."/>
            <person name="Iwasaki W."/>
        </authorList>
    </citation>
    <scope>NUCLEOTIDE SEQUENCE [LARGE SCALE GENOMIC DNA]</scope>
    <source>
        <strain evidence="1 2">Gela4</strain>
    </source>
</reference>
<evidence type="ECO:0000313" key="2">
    <source>
        <dbReference type="Proteomes" id="UP000031643"/>
    </source>
</evidence>
<gene>
    <name evidence="1" type="ORF">GL4_1690</name>
</gene>
<dbReference type="STRING" id="1384459.GL4_1690"/>
<dbReference type="KEGG" id="mcg:GL4_1690"/>
<dbReference type="Proteomes" id="UP000031643">
    <property type="component" value="Chromosome"/>
</dbReference>
<evidence type="ECO:0000313" key="1">
    <source>
        <dbReference type="EMBL" id="BAQ17144.1"/>
    </source>
</evidence>
<name>A0A0A8K552_9HYPH</name>